<evidence type="ECO:0000313" key="1">
    <source>
        <dbReference type="EMBL" id="MCE2597347.1"/>
    </source>
</evidence>
<dbReference type="CDD" id="cd00580">
    <property type="entry name" value="CHMI"/>
    <property type="match status" value="1"/>
</dbReference>
<dbReference type="Gene3D" id="3.30.429.10">
    <property type="entry name" value="Macrophage Migration Inhibitory Factor"/>
    <property type="match status" value="1"/>
</dbReference>
<proteinExistence type="predicted"/>
<accession>A0ABS8WG61</accession>
<dbReference type="RefSeq" id="WP_233055085.1">
    <property type="nucleotide sequence ID" value="NZ_JAIMJA010000044.1"/>
</dbReference>
<protein>
    <submittedName>
        <fullName evidence="1">5-carboxymethyl-2-hydroxymuconate Delta-isomerase</fullName>
    </submittedName>
</protein>
<dbReference type="PANTHER" id="PTHR37950:SF1">
    <property type="entry name" value="4-HYDROXYPHENYLACETATE CATABOLISM PROTEIN"/>
    <property type="match status" value="1"/>
</dbReference>
<evidence type="ECO:0000313" key="2">
    <source>
        <dbReference type="Proteomes" id="UP001201273"/>
    </source>
</evidence>
<keyword evidence="2" id="KW-1185">Reference proteome</keyword>
<dbReference type="InterPro" id="IPR004220">
    <property type="entry name" value="5-COMe_2-OHmuconate_Isoase"/>
</dbReference>
<dbReference type="Proteomes" id="UP001201273">
    <property type="component" value="Unassembled WGS sequence"/>
</dbReference>
<dbReference type="SUPFAM" id="SSF55331">
    <property type="entry name" value="Tautomerase/MIF"/>
    <property type="match status" value="1"/>
</dbReference>
<gene>
    <name evidence="1" type="ORF">K6Y31_21480</name>
</gene>
<dbReference type="EMBL" id="JAIMJA010000044">
    <property type="protein sequence ID" value="MCE2597347.1"/>
    <property type="molecule type" value="Genomic_DNA"/>
</dbReference>
<dbReference type="PANTHER" id="PTHR37950">
    <property type="entry name" value="4-HYDROXYPHENYLACETATE CATABOLISM PROTEIN"/>
    <property type="match status" value="1"/>
</dbReference>
<name>A0ABS8WG61_9GAMM</name>
<dbReference type="InterPro" id="IPR014347">
    <property type="entry name" value="Tautomerase/MIF_sf"/>
</dbReference>
<comment type="caution">
    <text evidence="1">The sequence shown here is derived from an EMBL/GenBank/DDBJ whole genome shotgun (WGS) entry which is preliminary data.</text>
</comment>
<dbReference type="Pfam" id="PF02962">
    <property type="entry name" value="CHMI"/>
    <property type="match status" value="1"/>
</dbReference>
<organism evidence="1 2">
    <name type="scientific">Motilimonas cestriensis</name>
    <dbReference type="NCBI Taxonomy" id="2742685"/>
    <lineage>
        <taxon>Bacteria</taxon>
        <taxon>Pseudomonadati</taxon>
        <taxon>Pseudomonadota</taxon>
        <taxon>Gammaproteobacteria</taxon>
        <taxon>Alteromonadales</taxon>
        <taxon>Alteromonadales genera incertae sedis</taxon>
        <taxon>Motilimonas</taxon>
    </lineage>
</organism>
<reference evidence="1 2" key="1">
    <citation type="journal article" date="2022" name="Environ. Microbiol. Rep.">
        <title>Eco-phylogenetic analyses reveal divergent evolution of vitamin B12 metabolism in the marine bacterial family 'Psychromonadaceae'.</title>
        <authorList>
            <person name="Jin X."/>
            <person name="Yang Y."/>
            <person name="Cao H."/>
            <person name="Gao B."/>
            <person name="Zhao Z."/>
        </authorList>
    </citation>
    <scope>NUCLEOTIDE SEQUENCE [LARGE SCALE GENOMIC DNA]</scope>
    <source>
        <strain evidence="1 2">MKS20</strain>
    </source>
</reference>
<sequence length="114" mass="12756">MPHLVMEYAQDLESSHDIATILNAVHDAAKGCGYFTASAIKSRAQPFPYYRIGDLEGEAQFIHLTVSLLKGRTSKEKYQLSQLLCRTLTESVDFIGSVSVDVQDVDEEVYSKRL</sequence>